<evidence type="ECO:0000313" key="3">
    <source>
        <dbReference type="Proteomes" id="UP000193247"/>
    </source>
</evidence>
<protein>
    <recommendedName>
        <fullName evidence="4">DUF3499 domain-containing protein</fullName>
    </recommendedName>
</protein>
<dbReference type="InterPro" id="IPR021888">
    <property type="entry name" value="DUF3499"/>
</dbReference>
<dbReference type="STRING" id="1430326.B8W66_01455"/>
<dbReference type="AlphaFoldDB" id="A0A1X2M0F1"/>
<evidence type="ECO:0000256" key="1">
    <source>
        <dbReference type="SAM" id="MobiDB-lite"/>
    </source>
</evidence>
<accession>A0A1X2M0F1</accession>
<evidence type="ECO:0000313" key="2">
    <source>
        <dbReference type="EMBL" id="OSC43095.1"/>
    </source>
</evidence>
<dbReference type="Proteomes" id="UP000193247">
    <property type="component" value="Unassembled WGS sequence"/>
</dbReference>
<dbReference type="EMBL" id="NCXP01000001">
    <property type="protein sequence ID" value="OSC43095.1"/>
    <property type="molecule type" value="Genomic_DNA"/>
</dbReference>
<sequence>MRVSGASAGFVHDSLSIVNVPRRCCRPGCPHYAVATLTFVYSDSTAVIGPLATAREPHSWDLCVGHAGRITAPRGWELVRHAGPLPTHPDEDDLVALADAVREGGPSERASHPSGTGAPLNGFDDFPAGTARAPADPRLHRTGAHAAAPSAGVLAPPEPRTGRRRGHLRVLPDPAD</sequence>
<reference evidence="2 3" key="1">
    <citation type="submission" date="2017-04" db="EMBL/GenBank/DDBJ databases">
        <title>The new phylogeny of genus Mycobacterium.</title>
        <authorList>
            <person name="Tortoli E."/>
            <person name="Trovato A."/>
            <person name="Cirillo D.M."/>
        </authorList>
    </citation>
    <scope>NUCLEOTIDE SEQUENCE [LARGE SCALE GENOMIC DNA]</scope>
    <source>
        <strain evidence="2 3">TBL 1200985</strain>
    </source>
</reference>
<comment type="caution">
    <text evidence="2">The sequence shown here is derived from an EMBL/GenBank/DDBJ whole genome shotgun (WGS) entry which is preliminary data.</text>
</comment>
<name>A0A1X2M0F1_9MYCO</name>
<dbReference type="OrthoDB" id="3216194at2"/>
<organism evidence="2 3">
    <name type="scientific">Mycobacterium decipiens</name>
    <dbReference type="NCBI Taxonomy" id="1430326"/>
    <lineage>
        <taxon>Bacteria</taxon>
        <taxon>Bacillati</taxon>
        <taxon>Actinomycetota</taxon>
        <taxon>Actinomycetes</taxon>
        <taxon>Mycobacteriales</taxon>
        <taxon>Mycobacteriaceae</taxon>
        <taxon>Mycobacterium</taxon>
    </lineage>
</organism>
<dbReference type="Pfam" id="PF12005">
    <property type="entry name" value="DUF3499"/>
    <property type="match status" value="1"/>
</dbReference>
<proteinExistence type="predicted"/>
<evidence type="ECO:0008006" key="4">
    <source>
        <dbReference type="Google" id="ProtNLM"/>
    </source>
</evidence>
<keyword evidence="3" id="KW-1185">Reference proteome</keyword>
<feature type="region of interest" description="Disordered" evidence="1">
    <location>
        <begin position="103"/>
        <end position="176"/>
    </location>
</feature>
<gene>
    <name evidence="2" type="ORF">B8W66_01455</name>
</gene>